<feature type="compositionally biased region" description="Polar residues" evidence="1">
    <location>
        <begin position="1086"/>
        <end position="1097"/>
    </location>
</feature>
<organism evidence="3 4">
    <name type="scientific">Beauveria brongniartii RCEF 3172</name>
    <dbReference type="NCBI Taxonomy" id="1081107"/>
    <lineage>
        <taxon>Eukaryota</taxon>
        <taxon>Fungi</taxon>
        <taxon>Dikarya</taxon>
        <taxon>Ascomycota</taxon>
        <taxon>Pezizomycotina</taxon>
        <taxon>Sordariomycetes</taxon>
        <taxon>Hypocreomycetidae</taxon>
        <taxon>Hypocreales</taxon>
        <taxon>Cordycipitaceae</taxon>
        <taxon>Beauveria</taxon>
        <taxon>Beauveria brongniartii</taxon>
    </lineage>
</organism>
<feature type="region of interest" description="Disordered" evidence="1">
    <location>
        <begin position="884"/>
        <end position="905"/>
    </location>
</feature>
<dbReference type="InterPro" id="IPR036181">
    <property type="entry name" value="MIT_dom_sf"/>
</dbReference>
<sequence>MVKVLDCRWPDIDLSVATLDELCRCAKAAAALSESEDATAPTTARPYRTANSSPKAPAALDDGHVDAARARPVADVKSFLSLLFSHLNTSPLLPASRPTKTRTSSLLPRPRVLQTLPLEGNESPQRKPRLHLPPTAAGTSRLPPQWIETRASLVDHQITRVIGTHTARDTINLASDPPRPYTTDWHSASHRKGLRVVFAPTSQTNSCSRLTKFCPSCSSHRLNRYRRLVADSAGHSSAVGRLHTGPLTPEQFNHPMPPNLPHDGKTARGQGRRRSSKGSNDIDKGKAAKPPSQKAMLSRALQKANTAVQLDNAQNLEGARTAYAEACDLLQQVLRRTSGDEDKRKLEAIRQTYSSRIEELDQIESMPNLDTALKALPARPGSDEYSPELTQNQYSATEIASTITSFNASTWVDGSNTNRSHPRQPASPSSYTQQYGKDQPPPNIRATEWHRTATNGQQGMLQSSFSKSSARSNHTATGSHERALDLPQPVNSVRATSPLESPPVRDSEREQNDNHSGRTSRKDKTGHARDGSQNSWLDGIGESGGSTASSTPSMPSSQGQRRKHTRVASGNTEAEFDTALDAAIEAAYDDGYEPMGTNDLGERDAGEEAVARVLRKVEIARERVRQTEQETLSFSNSTGMTELLSPRHYKSTHIQNDFYDDNSSDDEERMLEEMARDYDIGDFTMNEAVPIMVTRGEEFRPSTRQRVAPEPKSQVEPARPLMEKKSFSSIIKGLGPSLPPPNTSLPDLPSSRGTSPMQSVRNRRLSGQNPKQLKIDTTKPTANPLTIQSHSDQSNAAREQENERLSTANRRSRIVSHARSTPSIDVTSFDQPNIASLGCNRVPAEIDEAVSSKAASPTAITNKLRENFSSSSLRSIKSRNLSLSNLEDPSDMSPGTPSSNHFGVSRTPAVPTIPTPMSSEFRDNLDSSSTGARLFDDHFHQPTSPGSAGNAHPDAPVPLEPCPHDFMLRPFWLMRCFFQTMVHPRGGYVSTKLFVPRDVWKVKGVKLKNVDDKIANCDLLTAALLKLAQVDTCDADAVLEEMQSLEGILEQVQATLTRKLGNDVGVQGSGTFFKEAGGDGDGSSGVPRSTSVSNKPSFSWRRLRSKSSGVALSGAYNSSRTAVGDAGKGDMVIPSLPMTVQPTSRPPRRDLGQAQFTGPNANYMSSLARLFDAAQAVDQIARQVDDPGLRHADKTQVGLELCTRHAAEFFGFYICRFALADLGLLLEKFIKRGSEWVLA</sequence>
<protein>
    <submittedName>
        <fullName evidence="3">MIT domain-containing protein</fullName>
    </submittedName>
</protein>
<feature type="compositionally biased region" description="Low complexity" evidence="1">
    <location>
        <begin position="38"/>
        <end position="50"/>
    </location>
</feature>
<name>A0A168EXL9_9HYPO</name>
<feature type="region of interest" description="Disordered" evidence="1">
    <location>
        <begin position="697"/>
        <end position="827"/>
    </location>
</feature>
<feature type="compositionally biased region" description="Polar residues" evidence="1">
    <location>
        <begin position="893"/>
        <end position="902"/>
    </location>
</feature>
<feature type="compositionally biased region" description="Polar residues" evidence="1">
    <location>
        <begin position="458"/>
        <end position="478"/>
    </location>
</feature>
<dbReference type="OrthoDB" id="1074at2759"/>
<feature type="compositionally biased region" description="Low complexity" evidence="1">
    <location>
        <begin position="545"/>
        <end position="557"/>
    </location>
</feature>
<feature type="compositionally biased region" description="Polar residues" evidence="1">
    <location>
        <begin position="818"/>
        <end position="827"/>
    </location>
</feature>
<dbReference type="PANTHER" id="PTHR37327:SF1">
    <property type="entry name" value="MICROTUBULE INTERACTING AND TRANSPORT DOMAIN-CONTAINING PROTEIN"/>
    <property type="match status" value="1"/>
</dbReference>
<dbReference type="PANTHER" id="PTHR37327">
    <property type="entry name" value="CHROMOSOME 1, WHOLE GENOME SHOTGUN SEQUENCE"/>
    <property type="match status" value="1"/>
</dbReference>
<feature type="region of interest" description="Disordered" evidence="1">
    <location>
        <begin position="458"/>
        <end position="574"/>
    </location>
</feature>
<feature type="region of interest" description="Disordered" evidence="1">
    <location>
        <begin position="413"/>
        <end position="445"/>
    </location>
</feature>
<feature type="region of interest" description="Disordered" evidence="1">
    <location>
        <begin position="92"/>
        <end position="141"/>
    </location>
</feature>
<comment type="caution">
    <text evidence="3">The sequence shown here is derived from an EMBL/GenBank/DDBJ whole genome shotgun (WGS) entry which is preliminary data.</text>
</comment>
<evidence type="ECO:0000256" key="1">
    <source>
        <dbReference type="SAM" id="MobiDB-lite"/>
    </source>
</evidence>
<dbReference type="AlphaFoldDB" id="A0A168EXL9"/>
<feature type="region of interest" description="Disordered" evidence="1">
    <location>
        <begin position="235"/>
        <end position="295"/>
    </location>
</feature>
<dbReference type="Pfam" id="PF04212">
    <property type="entry name" value="MIT"/>
    <property type="match status" value="1"/>
</dbReference>
<feature type="region of interest" description="Disordered" evidence="1">
    <location>
        <begin position="34"/>
        <end position="60"/>
    </location>
</feature>
<feature type="compositionally biased region" description="Polar residues" evidence="1">
    <location>
        <begin position="489"/>
        <end position="499"/>
    </location>
</feature>
<feature type="compositionally biased region" description="Polar residues" evidence="1">
    <location>
        <begin position="778"/>
        <end position="797"/>
    </location>
</feature>
<evidence type="ECO:0000259" key="2">
    <source>
        <dbReference type="Pfam" id="PF04212"/>
    </source>
</evidence>
<keyword evidence="4" id="KW-1185">Reference proteome</keyword>
<reference evidence="3 4" key="1">
    <citation type="journal article" date="2016" name="Genome Biol. Evol.">
        <title>Divergent and convergent evolution of fungal pathogenicity.</title>
        <authorList>
            <person name="Shang Y."/>
            <person name="Xiao G."/>
            <person name="Zheng P."/>
            <person name="Cen K."/>
            <person name="Zhan S."/>
            <person name="Wang C."/>
        </authorList>
    </citation>
    <scope>NUCLEOTIDE SEQUENCE [LARGE SCALE GENOMIC DNA]</scope>
    <source>
        <strain evidence="3 4">RCEF 3172</strain>
    </source>
</reference>
<dbReference type="SUPFAM" id="SSF116846">
    <property type="entry name" value="MIT domain"/>
    <property type="match status" value="1"/>
</dbReference>
<evidence type="ECO:0000313" key="4">
    <source>
        <dbReference type="Proteomes" id="UP000076863"/>
    </source>
</evidence>
<feature type="region of interest" description="Disordered" evidence="1">
    <location>
        <begin position="937"/>
        <end position="956"/>
    </location>
</feature>
<feature type="domain" description="MIT" evidence="2">
    <location>
        <begin position="297"/>
        <end position="361"/>
    </location>
</feature>
<accession>A0A168EXL9</accession>
<feature type="compositionally biased region" description="Polar residues" evidence="1">
    <location>
        <begin position="426"/>
        <end position="436"/>
    </location>
</feature>
<dbReference type="EMBL" id="AZHA01000098">
    <property type="protein sequence ID" value="KZZ99251.1"/>
    <property type="molecule type" value="Genomic_DNA"/>
</dbReference>
<proteinExistence type="predicted"/>
<feature type="compositionally biased region" description="Polar residues" evidence="1">
    <location>
        <begin position="751"/>
        <end position="771"/>
    </location>
</feature>
<gene>
    <name evidence="3" type="ORF">BBO_09492</name>
</gene>
<evidence type="ECO:0000313" key="3">
    <source>
        <dbReference type="EMBL" id="KZZ99251.1"/>
    </source>
</evidence>
<dbReference type="Gene3D" id="1.20.58.80">
    <property type="entry name" value="Phosphotransferase system, lactose/cellobiose-type IIA subunit"/>
    <property type="match status" value="1"/>
</dbReference>
<dbReference type="Proteomes" id="UP000076863">
    <property type="component" value="Unassembled WGS sequence"/>
</dbReference>
<dbReference type="InterPro" id="IPR007330">
    <property type="entry name" value="MIT_dom"/>
</dbReference>
<feature type="compositionally biased region" description="Basic and acidic residues" evidence="1">
    <location>
        <begin position="503"/>
        <end position="530"/>
    </location>
</feature>
<feature type="region of interest" description="Disordered" evidence="1">
    <location>
        <begin position="1071"/>
        <end position="1098"/>
    </location>
</feature>